<name>A0AAV7WAF7_PLEWA</name>
<evidence type="ECO:0000313" key="2">
    <source>
        <dbReference type="Proteomes" id="UP001066276"/>
    </source>
</evidence>
<keyword evidence="2" id="KW-1185">Reference proteome</keyword>
<reference evidence="1" key="1">
    <citation type="journal article" date="2022" name="bioRxiv">
        <title>Sequencing and chromosome-scale assembly of the giantPleurodeles waltlgenome.</title>
        <authorList>
            <person name="Brown T."/>
            <person name="Elewa A."/>
            <person name="Iarovenko S."/>
            <person name="Subramanian E."/>
            <person name="Araus A.J."/>
            <person name="Petzold A."/>
            <person name="Susuki M."/>
            <person name="Suzuki K.-i.T."/>
            <person name="Hayashi T."/>
            <person name="Toyoda A."/>
            <person name="Oliveira C."/>
            <person name="Osipova E."/>
            <person name="Leigh N.D."/>
            <person name="Simon A."/>
            <person name="Yun M.H."/>
        </authorList>
    </citation>
    <scope>NUCLEOTIDE SEQUENCE</scope>
    <source>
        <strain evidence="1">20211129_DDA</strain>
        <tissue evidence="1">Liver</tissue>
    </source>
</reference>
<gene>
    <name evidence="1" type="ORF">NDU88_005217</name>
</gene>
<organism evidence="1 2">
    <name type="scientific">Pleurodeles waltl</name>
    <name type="common">Iberian ribbed newt</name>
    <dbReference type="NCBI Taxonomy" id="8319"/>
    <lineage>
        <taxon>Eukaryota</taxon>
        <taxon>Metazoa</taxon>
        <taxon>Chordata</taxon>
        <taxon>Craniata</taxon>
        <taxon>Vertebrata</taxon>
        <taxon>Euteleostomi</taxon>
        <taxon>Amphibia</taxon>
        <taxon>Batrachia</taxon>
        <taxon>Caudata</taxon>
        <taxon>Salamandroidea</taxon>
        <taxon>Salamandridae</taxon>
        <taxon>Pleurodelinae</taxon>
        <taxon>Pleurodeles</taxon>
    </lineage>
</organism>
<dbReference type="Proteomes" id="UP001066276">
    <property type="component" value="Chromosome 1_2"/>
</dbReference>
<dbReference type="EMBL" id="JANPWB010000002">
    <property type="protein sequence ID" value="KAJ1209845.1"/>
    <property type="molecule type" value="Genomic_DNA"/>
</dbReference>
<comment type="caution">
    <text evidence="1">The sequence shown here is derived from an EMBL/GenBank/DDBJ whole genome shotgun (WGS) entry which is preliminary data.</text>
</comment>
<protein>
    <submittedName>
        <fullName evidence="1">Uncharacterized protein</fullName>
    </submittedName>
</protein>
<evidence type="ECO:0000313" key="1">
    <source>
        <dbReference type="EMBL" id="KAJ1209845.1"/>
    </source>
</evidence>
<proteinExistence type="predicted"/>
<dbReference type="AlphaFoldDB" id="A0AAV7WAF7"/>
<accession>A0AAV7WAF7</accession>
<sequence length="86" mass="9595">MRRTGLRWARCGRLAKVDGVFSPAADERGGPSLAAGWVLMVLTVRFSLLFLHDEYPVAFMDCLRLDPLTPDPVFLHIGFVGSVHLR</sequence>